<dbReference type="InterPro" id="IPR029058">
    <property type="entry name" value="AB_hydrolase_fold"/>
</dbReference>
<dbReference type="SUPFAM" id="SSF52540">
    <property type="entry name" value="P-loop containing nucleoside triphosphate hydrolases"/>
    <property type="match status" value="1"/>
</dbReference>
<reference evidence="3 4" key="1">
    <citation type="submission" date="2023-08" db="EMBL/GenBank/DDBJ databases">
        <title>Black Yeasts Isolated from many extreme environments.</title>
        <authorList>
            <person name="Coleine C."/>
            <person name="Stajich J.E."/>
            <person name="Selbmann L."/>
        </authorList>
    </citation>
    <scope>NUCLEOTIDE SEQUENCE [LARGE SCALE GENOMIC DNA]</scope>
    <source>
        <strain evidence="3 4">CCFEE 5792</strain>
    </source>
</reference>
<dbReference type="RefSeq" id="XP_064699728.1">
    <property type="nucleotide sequence ID" value="XM_064856332.1"/>
</dbReference>
<keyword evidence="4" id="KW-1185">Reference proteome</keyword>
<dbReference type="Gene3D" id="3.40.50.1820">
    <property type="entry name" value="alpha/beta hydrolase"/>
    <property type="match status" value="1"/>
</dbReference>
<comment type="caution">
    <text evidence="3">The sequence shown here is derived from an EMBL/GenBank/DDBJ whole genome shotgun (WGS) entry which is preliminary data.</text>
</comment>
<dbReference type="Proteomes" id="UP001358417">
    <property type="component" value="Unassembled WGS sequence"/>
</dbReference>
<dbReference type="InterPro" id="IPR027417">
    <property type="entry name" value="P-loop_NTPase"/>
</dbReference>
<gene>
    <name evidence="3" type="ORF">LTR84_012818</name>
</gene>
<dbReference type="PANTHER" id="PTHR10039">
    <property type="entry name" value="AMELOGENIN"/>
    <property type="match status" value="1"/>
</dbReference>
<dbReference type="InterPro" id="IPR056884">
    <property type="entry name" value="NPHP3-like_N"/>
</dbReference>
<dbReference type="Pfam" id="PF24883">
    <property type="entry name" value="NPHP3_N"/>
    <property type="match status" value="1"/>
</dbReference>
<proteinExistence type="predicted"/>
<organism evidence="3 4">
    <name type="scientific">Exophiala bonariae</name>
    <dbReference type="NCBI Taxonomy" id="1690606"/>
    <lineage>
        <taxon>Eukaryota</taxon>
        <taxon>Fungi</taxon>
        <taxon>Dikarya</taxon>
        <taxon>Ascomycota</taxon>
        <taxon>Pezizomycotina</taxon>
        <taxon>Eurotiomycetes</taxon>
        <taxon>Chaetothyriomycetidae</taxon>
        <taxon>Chaetothyriales</taxon>
        <taxon>Herpotrichiellaceae</taxon>
        <taxon>Exophiala</taxon>
    </lineage>
</organism>
<evidence type="ECO:0000313" key="3">
    <source>
        <dbReference type="EMBL" id="KAK5042356.1"/>
    </source>
</evidence>
<protein>
    <recommendedName>
        <fullName evidence="2">Nephrocystin 3-like N-terminal domain-containing protein</fullName>
    </recommendedName>
</protein>
<dbReference type="EMBL" id="JAVRRD010000086">
    <property type="protein sequence ID" value="KAK5042356.1"/>
    <property type="molecule type" value="Genomic_DNA"/>
</dbReference>
<evidence type="ECO:0000313" key="4">
    <source>
        <dbReference type="Proteomes" id="UP001358417"/>
    </source>
</evidence>
<sequence length="1303" mass="147622">MDQKPTTFRVRRIPAEQDISTLPRFLNTCIEGLGGHCNIRIRSLAPSPIDRSTNPTLVATIDFAEVPERLQDGEQEWTIYLKGSRKFLLFDKSFRGFTPLNYVQDTQHDFDCIAVSGLGSHPFGSWRQRSRAEGEQFMWLRDQLPDDFPRFRVMIYGYDTSLAHSDSHQSLDDLARTFVQHLKSIGRAEYSAKPCVIFAHSLGGILVKRALYYMARSGDEEDFVLQKIKLAIFFGVPNRGMQVKQLLSMVKGYPNEALVNTLSIDSSYLNILDEGFAGISAFRTMRIVSAYETRHSPTTIKNEQGKWERKGEREILVSRESAIQNGSRNPRDVFHVDDDHSNMVKLAPDDATYYIIQHHIHDALLKTNPRSQHPADIRRMSPSRRARTGARLMKQKHHDNALCKTESCDICMDEEANETAPGSASETRQYVTDDGSFLQLAWSSKRKRRRNPHEELKCLKASLQFSEQGLRFDAITDASASSFGWLWKKDLKLTDWLLRGEGVYWIRGKPGSGKSTLMKYLYKNDNFRQELRSTAQVDLWFFFNERGGFLQKTFEGLLRTILYQLVTRVSQLAKLVLDIYMNTDDAARDQWNMTQLRAAFSAVLEQQEHKVELLVFLDALDEYHGFPEAIATWIKDLAGPADKKGGLTSVKVCFSSRPWHAFVVDFANAPGFTLHEHTVQDIRQYAQAKIRPLCKQPVKNAAFNLYWHSIPAGRVIEAIAGRAEGVFLWVRLATDMLAQQSHCDSDADFDMLLNEVPKDLEGFYARTLHRIPPNNRFEAFVLLEIVHRSPQLLDVKQLCLAAECANSNNFHICKQLINSKQESLGSSADAQQHLLNFCAGLLECVEVEKSKTAYVQYIHRTAKDFVASPGFAELLLGERCDMQTDNGFTYLFRYTIAKQLWDHNPDERLLMLARADEMTTGRPEISFINSIPKDYFISSVPKIHFETIETPCSYPTPLAFAVLADLKLYVRSTLANLSPDDILINARTHLLIAVARKALQCTTFVNDNLSAQQIESYTRRPFILQGMWKLLLAAKLDPHGVGDDGLSAWDVLIAAEPNRSFQDDAVGTTNDHLVEMLESALKSSAIPDERVGCLNINNPGLKNLGSSRWYWYLNTASRESLPGRFLYNEVRPESRLCRTLPALHLCNVKMSAVLLKYGADPNLLDAYGHTALDVTILAAERISAREIYGKVLLLMHHEGCVTMTGAKHWYQTLQFVSVPGVGVELSSAVLEVPLQPAIKNAEHLATLNKHWKQEGIKEALFTSQPTAESLFDAQAYSKVPKRKRKAQSRWRSGFLSLFKSKGP</sequence>
<feature type="domain" description="Nephrocystin 3-like N-terminal" evidence="2">
    <location>
        <begin position="485"/>
        <end position="657"/>
    </location>
</feature>
<dbReference type="GeneID" id="89980957"/>
<evidence type="ECO:0000256" key="1">
    <source>
        <dbReference type="ARBA" id="ARBA00022737"/>
    </source>
</evidence>
<name>A0AAV9MRF2_9EURO</name>
<dbReference type="PANTHER" id="PTHR10039:SF5">
    <property type="entry name" value="NACHT DOMAIN-CONTAINING PROTEIN"/>
    <property type="match status" value="1"/>
</dbReference>
<dbReference type="Gene3D" id="3.40.50.300">
    <property type="entry name" value="P-loop containing nucleotide triphosphate hydrolases"/>
    <property type="match status" value="1"/>
</dbReference>
<dbReference type="SUPFAM" id="SSF53474">
    <property type="entry name" value="alpha/beta-Hydrolases"/>
    <property type="match status" value="1"/>
</dbReference>
<evidence type="ECO:0000259" key="2">
    <source>
        <dbReference type="Pfam" id="PF24883"/>
    </source>
</evidence>
<accession>A0AAV9MRF2</accession>
<keyword evidence="1" id="KW-0677">Repeat</keyword>